<evidence type="ECO:0000256" key="4">
    <source>
        <dbReference type="ARBA" id="ARBA00022824"/>
    </source>
</evidence>
<dbReference type="VEuPathDB" id="VectorBase:PPAI010179"/>
<evidence type="ECO:0000256" key="2">
    <source>
        <dbReference type="ARBA" id="ARBA00004269"/>
    </source>
</evidence>
<feature type="transmembrane region" description="Helical" evidence="10">
    <location>
        <begin position="21"/>
        <end position="40"/>
    </location>
</feature>
<evidence type="ECO:0000256" key="6">
    <source>
        <dbReference type="ARBA" id="ARBA00023136"/>
    </source>
</evidence>
<dbReference type="EnsemblMetazoa" id="PPAI010179-RA">
    <property type="protein sequence ID" value="PPAI010179-PA"/>
    <property type="gene ID" value="PPAI010179"/>
</dbReference>
<dbReference type="OrthoDB" id="10071111at2759"/>
<dbReference type="GO" id="GO:0006935">
    <property type="term" value="P:chemotaxis"/>
    <property type="evidence" value="ECO:0007669"/>
    <property type="project" value="TreeGrafter"/>
</dbReference>
<keyword evidence="4" id="KW-0256">Endoplasmic reticulum</keyword>
<feature type="transmembrane region" description="Helical" evidence="10">
    <location>
        <begin position="112"/>
        <end position="134"/>
    </location>
</feature>
<evidence type="ECO:0000256" key="7">
    <source>
        <dbReference type="ARBA" id="ARBA00023242"/>
    </source>
</evidence>
<feature type="compositionally biased region" description="Polar residues" evidence="9">
    <location>
        <begin position="279"/>
        <end position="294"/>
    </location>
</feature>
<feature type="compositionally biased region" description="Polar residues" evidence="9">
    <location>
        <begin position="301"/>
        <end position="312"/>
    </location>
</feature>
<feature type="compositionally biased region" description="Low complexity" evidence="9">
    <location>
        <begin position="340"/>
        <end position="350"/>
    </location>
</feature>
<feature type="region of interest" description="Disordered" evidence="9">
    <location>
        <begin position="785"/>
        <end position="808"/>
    </location>
</feature>
<evidence type="ECO:0000256" key="9">
    <source>
        <dbReference type="SAM" id="MobiDB-lite"/>
    </source>
</evidence>
<dbReference type="PANTHER" id="PTHR13289">
    <property type="entry name" value="PROTEIN PHOSPHATASE 1-BINDING PROTEIN BIFOCAL"/>
    <property type="match status" value="1"/>
</dbReference>
<feature type="transmembrane region" description="Helical" evidence="10">
    <location>
        <begin position="46"/>
        <end position="62"/>
    </location>
</feature>
<evidence type="ECO:0000256" key="8">
    <source>
        <dbReference type="SAM" id="Coils"/>
    </source>
</evidence>
<organism evidence="11 12">
    <name type="scientific">Phlebotomus papatasi</name>
    <name type="common">Sandfly</name>
    <dbReference type="NCBI Taxonomy" id="29031"/>
    <lineage>
        <taxon>Eukaryota</taxon>
        <taxon>Metazoa</taxon>
        <taxon>Ecdysozoa</taxon>
        <taxon>Arthropoda</taxon>
        <taxon>Hexapoda</taxon>
        <taxon>Insecta</taxon>
        <taxon>Pterygota</taxon>
        <taxon>Neoptera</taxon>
        <taxon>Endopterygota</taxon>
        <taxon>Diptera</taxon>
        <taxon>Nematocera</taxon>
        <taxon>Psychodoidea</taxon>
        <taxon>Psychodidae</taxon>
        <taxon>Phlebotomus</taxon>
        <taxon>Phlebotomus</taxon>
    </lineage>
</organism>
<evidence type="ECO:0000256" key="5">
    <source>
        <dbReference type="ARBA" id="ARBA00022989"/>
    </source>
</evidence>
<accession>A0A1B0EZP3</accession>
<feature type="transmembrane region" description="Helical" evidence="10">
    <location>
        <begin position="155"/>
        <end position="175"/>
    </location>
</feature>
<dbReference type="InterPro" id="IPR019130">
    <property type="entry name" value="Macoilin"/>
</dbReference>
<dbReference type="Proteomes" id="UP000092462">
    <property type="component" value="Unassembled WGS sequence"/>
</dbReference>
<evidence type="ECO:0000313" key="11">
    <source>
        <dbReference type="EnsemblMetazoa" id="PPAI010179-PA"/>
    </source>
</evidence>
<name>A0A1B0EZP3_PHLPP</name>
<evidence type="ECO:0000256" key="3">
    <source>
        <dbReference type="ARBA" id="ARBA00022692"/>
    </source>
</evidence>
<dbReference type="GO" id="GO:0023041">
    <property type="term" value="P:neuronal signal transduction"/>
    <property type="evidence" value="ECO:0007669"/>
    <property type="project" value="InterPro"/>
</dbReference>
<feature type="compositionally biased region" description="Basic and acidic residues" evidence="9">
    <location>
        <begin position="414"/>
        <end position="426"/>
    </location>
</feature>
<dbReference type="PANTHER" id="PTHR13289:SF6">
    <property type="entry name" value="MACOILIN"/>
    <property type="match status" value="1"/>
</dbReference>
<dbReference type="EMBL" id="AJVK01007788">
    <property type="status" value="NOT_ANNOTATED_CDS"/>
    <property type="molecule type" value="Genomic_DNA"/>
</dbReference>
<keyword evidence="12" id="KW-1185">Reference proteome</keyword>
<proteinExistence type="predicted"/>
<dbReference type="AlphaFoldDB" id="A0A1B0EZP3"/>
<evidence type="ECO:0000313" key="12">
    <source>
        <dbReference type="Proteomes" id="UP000092462"/>
    </source>
</evidence>
<keyword evidence="5 10" id="KW-1133">Transmembrane helix</keyword>
<keyword evidence="6 10" id="KW-0472">Membrane</keyword>
<feature type="compositionally biased region" description="Low complexity" evidence="9">
    <location>
        <begin position="313"/>
        <end position="328"/>
    </location>
</feature>
<feature type="compositionally biased region" description="Polar residues" evidence="9">
    <location>
        <begin position="398"/>
        <end position="413"/>
    </location>
</feature>
<dbReference type="Pfam" id="PF09726">
    <property type="entry name" value="Macoilin"/>
    <property type="match status" value="1"/>
</dbReference>
<feature type="coiled-coil region" evidence="8">
    <location>
        <begin position="504"/>
        <end position="629"/>
    </location>
</feature>
<dbReference type="RefSeq" id="XP_055703539.1">
    <property type="nucleotide sequence ID" value="XM_055847564.1"/>
</dbReference>
<sequence length="808" mass="90370">MKRRNADIKLRRPIKRNKITEGMYGSNTILYIKFLLLWAIVITADFMLEFRFEFLWPFWLLLRSVHDSFKYKGLAFSVLFVCIAITSDLICLFFIPVHWLFFAASTYVWVQYVWHTEKGICLPTIVLWMLFLYIEGAIRWKDSRHMPHLDLCRPFAAHCIGYPVVTLGFGFKSYVGFRMRQRKQREVAKENEFYMQLLQQALPQEEPTEDAIALTETISVAAMVNNGEVVRNSNGSTRSPPKTLNVVSTAQSNGHAVGASNGSVSSGLMTSRGHHGKRNNSTTADSSKCDLNNHSSSKSSIHQTSYHQQQLCGNSSSVSSTSTHNSTASGGGTTNKDVTRSSSDSLSGGSSRERDRDMYPPQNPKTDHHHQQKSSNGCPDANGQSDGSPSSTKSSQSNKVQHNSGINYNCNSEQHGDTTTDVSVERGKKRNRTRQKDIHHVNGVEGHVQTNHNQTSQTVPQVCESCLRLEAEVKKMRSDVGHMKQVEHDLRQKLDSGATIKSCLQAKQKENDELEKKIQDLNNSRHVDRQNLLNAEKRLGEERRQRLTLESQLANERKLRVKAEEKVAKLAECGESCKMKKRHLESEAGRLRRELSVADEHKKNIEQQNRRYEDEIRKMEAEMRNRDSQQGTEMLMSALAAMQDKNSTLEKNLSAETRFKLDLFSALGEARREVDIKDSLIRNMEKEMLELKGKIAQLLAVMPAMPTAESFNLTPNSSAGSSMLRLNDTPPLIIAQQSPNQAQLGLGPPSIICQLTTGGVSGMSQATNCVQQQRENPGVVLTGNSSTLDPNATAYTPKNSSLVGGTEA</sequence>
<protein>
    <submittedName>
        <fullName evidence="11">Uncharacterized protein</fullName>
    </submittedName>
</protein>
<dbReference type="GO" id="GO:0030867">
    <property type="term" value="C:rough endoplasmic reticulum membrane"/>
    <property type="evidence" value="ECO:0007669"/>
    <property type="project" value="UniProtKB-SubCell"/>
</dbReference>
<feature type="compositionally biased region" description="Low complexity" evidence="9">
    <location>
        <begin position="385"/>
        <end position="397"/>
    </location>
</feature>
<feature type="region of interest" description="Disordered" evidence="9">
    <location>
        <begin position="253"/>
        <end position="434"/>
    </location>
</feature>
<dbReference type="KEGG" id="ppap:129802026"/>
<feature type="compositionally biased region" description="Low complexity" evidence="9">
    <location>
        <begin position="254"/>
        <end position="267"/>
    </location>
</feature>
<comment type="subcellular location">
    <subcellularLocation>
        <location evidence="1">Nucleus membrane</location>
        <topology evidence="1">Multi-pass membrane protein</topology>
    </subcellularLocation>
    <subcellularLocation>
        <location evidence="2">Rough endoplasmic reticulum membrane</location>
        <topology evidence="2">Multi-pass membrane protein</topology>
    </subcellularLocation>
</comment>
<feature type="transmembrane region" description="Helical" evidence="10">
    <location>
        <begin position="74"/>
        <end position="100"/>
    </location>
</feature>
<keyword evidence="8" id="KW-0175">Coiled coil</keyword>
<reference evidence="11" key="1">
    <citation type="submission" date="2022-08" db="UniProtKB">
        <authorList>
            <consortium name="EnsemblMetazoa"/>
        </authorList>
    </citation>
    <scope>IDENTIFICATION</scope>
    <source>
        <strain evidence="11">Israel</strain>
    </source>
</reference>
<dbReference type="EMBL" id="AJVK01007787">
    <property type="status" value="NOT_ANNOTATED_CDS"/>
    <property type="molecule type" value="Genomic_DNA"/>
</dbReference>
<evidence type="ECO:0000256" key="1">
    <source>
        <dbReference type="ARBA" id="ARBA00004232"/>
    </source>
</evidence>
<dbReference type="GeneID" id="129802026"/>
<dbReference type="GO" id="GO:0031965">
    <property type="term" value="C:nuclear membrane"/>
    <property type="evidence" value="ECO:0007669"/>
    <property type="project" value="UniProtKB-SubCell"/>
</dbReference>
<dbReference type="GO" id="GO:0008017">
    <property type="term" value="F:microtubule binding"/>
    <property type="evidence" value="ECO:0007669"/>
    <property type="project" value="TreeGrafter"/>
</dbReference>
<dbReference type="VEuPathDB" id="VectorBase:PPAPM1_011532"/>
<feature type="coiled-coil region" evidence="8">
    <location>
        <begin position="667"/>
        <end position="701"/>
    </location>
</feature>
<evidence type="ECO:0000256" key="10">
    <source>
        <dbReference type="SAM" id="Phobius"/>
    </source>
</evidence>
<keyword evidence="7" id="KW-0539">Nucleus</keyword>
<keyword evidence="3 10" id="KW-0812">Transmembrane</keyword>